<evidence type="ECO:0000256" key="1">
    <source>
        <dbReference type="ARBA" id="ARBA00004450"/>
    </source>
</evidence>
<evidence type="ECO:0000256" key="2">
    <source>
        <dbReference type="ARBA" id="ARBA00006617"/>
    </source>
</evidence>
<keyword evidence="5" id="KW-1185">Reference proteome</keyword>
<proteinExistence type="inferred from homology"/>
<dbReference type="PANTHER" id="PTHR14097">
    <property type="entry name" value="OXIDOREDUCTASE HTATIP2"/>
    <property type="match status" value="1"/>
</dbReference>
<dbReference type="STRING" id="1344418.A0A1D2VB01"/>
<organism evidence="4 5">
    <name type="scientific">Ascoidea rubescens DSM 1968</name>
    <dbReference type="NCBI Taxonomy" id="1344418"/>
    <lineage>
        <taxon>Eukaryota</taxon>
        <taxon>Fungi</taxon>
        <taxon>Dikarya</taxon>
        <taxon>Ascomycota</taxon>
        <taxon>Saccharomycotina</taxon>
        <taxon>Saccharomycetes</taxon>
        <taxon>Ascoideaceae</taxon>
        <taxon>Ascoidea</taxon>
    </lineage>
</organism>
<dbReference type="GeneID" id="30968360"/>
<keyword evidence="3" id="KW-0472">Membrane</keyword>
<comment type="subcellular location">
    <subcellularLocation>
        <location evidence="1">Mitochondrion outer membrane</location>
        <topology evidence="1">Peripheral membrane protein</topology>
    </subcellularLocation>
</comment>
<evidence type="ECO:0000313" key="5">
    <source>
        <dbReference type="Proteomes" id="UP000095038"/>
    </source>
</evidence>
<accession>A0A1D2VB01</accession>
<evidence type="ECO:0000256" key="3">
    <source>
        <dbReference type="ARBA" id="ARBA00022787"/>
    </source>
</evidence>
<dbReference type="OrthoDB" id="430436at2759"/>
<dbReference type="FunCoup" id="A0A1D2VB01">
    <property type="interactions" value="98"/>
</dbReference>
<evidence type="ECO:0000313" key="4">
    <source>
        <dbReference type="EMBL" id="ODV58781.1"/>
    </source>
</evidence>
<comment type="similarity">
    <text evidence="2">Belongs to the FMP52 family.</text>
</comment>
<dbReference type="SUPFAM" id="SSF51735">
    <property type="entry name" value="NAD(P)-binding Rossmann-fold domains"/>
    <property type="match status" value="1"/>
</dbReference>
<reference evidence="5" key="1">
    <citation type="submission" date="2016-05" db="EMBL/GenBank/DDBJ databases">
        <title>Comparative genomics of biotechnologically important yeasts.</title>
        <authorList>
            <consortium name="DOE Joint Genome Institute"/>
            <person name="Riley R."/>
            <person name="Haridas S."/>
            <person name="Wolfe K.H."/>
            <person name="Lopes M.R."/>
            <person name="Hittinger C.T."/>
            <person name="Goker M."/>
            <person name="Salamov A."/>
            <person name="Wisecaver J."/>
            <person name="Long T.M."/>
            <person name="Aerts A.L."/>
            <person name="Barry K."/>
            <person name="Choi C."/>
            <person name="Clum A."/>
            <person name="Coughlan A.Y."/>
            <person name="Deshpande S."/>
            <person name="Douglass A.P."/>
            <person name="Hanson S.J."/>
            <person name="Klenk H.-P."/>
            <person name="Labutti K."/>
            <person name="Lapidus A."/>
            <person name="Lindquist E."/>
            <person name="Lipzen A."/>
            <person name="Meier-Kolthoff J.P."/>
            <person name="Ohm R.A."/>
            <person name="Otillar R.P."/>
            <person name="Pangilinan J."/>
            <person name="Peng Y."/>
            <person name="Rokas A."/>
            <person name="Rosa C.A."/>
            <person name="Scheuner C."/>
            <person name="Sibirny A.A."/>
            <person name="Slot J.C."/>
            <person name="Stielow J.B."/>
            <person name="Sun H."/>
            <person name="Kurtzman C.P."/>
            <person name="Blackwell M."/>
            <person name="Grigoriev I.V."/>
            <person name="Jeffries T.W."/>
        </authorList>
    </citation>
    <scope>NUCLEOTIDE SEQUENCE [LARGE SCALE GENOMIC DNA]</scope>
    <source>
        <strain evidence="5">DSM 1968</strain>
    </source>
</reference>
<dbReference type="InterPro" id="IPR036291">
    <property type="entry name" value="NAD(P)-bd_dom_sf"/>
</dbReference>
<dbReference type="GO" id="GO:0005741">
    <property type="term" value="C:mitochondrial outer membrane"/>
    <property type="evidence" value="ECO:0007669"/>
    <property type="project" value="UniProtKB-SubCell"/>
</dbReference>
<dbReference type="GO" id="GO:0051170">
    <property type="term" value="P:import into nucleus"/>
    <property type="evidence" value="ECO:0007669"/>
    <property type="project" value="TreeGrafter"/>
</dbReference>
<dbReference type="Gene3D" id="3.40.50.720">
    <property type="entry name" value="NAD(P)-binding Rossmann-like Domain"/>
    <property type="match status" value="1"/>
</dbReference>
<dbReference type="Proteomes" id="UP000095038">
    <property type="component" value="Unassembled WGS sequence"/>
</dbReference>
<dbReference type="EMBL" id="KV454489">
    <property type="protein sequence ID" value="ODV58781.1"/>
    <property type="molecule type" value="Genomic_DNA"/>
</dbReference>
<keyword evidence="3" id="KW-0496">Mitochondrion</keyword>
<protein>
    <recommendedName>
        <fullName evidence="6">NAD(P)-binding domain-containing protein</fullName>
    </recommendedName>
</protein>
<evidence type="ECO:0008006" key="6">
    <source>
        <dbReference type="Google" id="ProtNLM"/>
    </source>
</evidence>
<dbReference type="RefSeq" id="XP_020045088.1">
    <property type="nucleotide sequence ID" value="XM_020194724.1"/>
</dbReference>
<gene>
    <name evidence="4" type="ORF">ASCRUDRAFT_82446</name>
</gene>
<name>A0A1D2VB01_9ASCO</name>
<dbReference type="InParanoid" id="A0A1D2VB01"/>
<dbReference type="PANTHER" id="PTHR14097:SF7">
    <property type="entry name" value="OXIDOREDUCTASE HTATIP2"/>
    <property type="match status" value="1"/>
</dbReference>
<keyword evidence="3" id="KW-1000">Mitochondrion outer membrane</keyword>
<sequence>MVSVKAFIIGATGLVGNGFYKEADKSKVFSNIFTLTRRDLLTKSYSNKTTSIIEKNSENWDSIIKDTITKEKIDIFFSGLATTKKEANGFDNQYKIDHDLNLQLAKVAKESGVGTYILISSMGANKDSSLSYLKMKGKLDDEVIDLKFPRTIIIRPGVLVGQRDKGKDKGLFNNVVLFIGEKVHGTFLNNLMYPIYDYEIGKIVVDLIEKTPIPADDEPEVTILNPTQLSEILKNIESNR</sequence>
<dbReference type="AlphaFoldDB" id="A0A1D2VB01"/>